<reference evidence="1" key="1">
    <citation type="journal article" date="2014" name="PLoS Genet.">
        <title>The Genome of Spironucleus salmonicida Highlights a Fish Pathogen Adapted to Fluctuating Environments.</title>
        <authorList>
            <person name="Xu F."/>
            <person name="Jerlstrom-Hultqvist J."/>
            <person name="Einarsson E."/>
            <person name="Astvaldsson A."/>
            <person name="Svard S.G."/>
            <person name="Andersson J.O."/>
        </authorList>
    </citation>
    <scope>NUCLEOTIDE SEQUENCE</scope>
</reference>
<accession>V6LPT5</accession>
<proteinExistence type="predicted"/>
<gene>
    <name evidence="1" type="ORF">SS50377_17631</name>
</gene>
<dbReference type="EMBL" id="KI546155">
    <property type="protein sequence ID" value="EST42764.1"/>
    <property type="molecule type" value="Genomic_DNA"/>
</dbReference>
<dbReference type="VEuPathDB" id="GiardiaDB:SS50377_21632"/>
<evidence type="ECO:0000313" key="1">
    <source>
        <dbReference type="EMBL" id="EST42764.1"/>
    </source>
</evidence>
<name>V6LPT5_9EUKA</name>
<sequence>MQICYVSEWTPGPELHEGSTRTGISAVYREGLGAGNLNMQVHRNNTSRTRTLHGSNPALGALTTPNDVKKQVRFPASLVYSYKHIQVIPVNGVIGPGNHQEVGLGRAAVLLLPTLTSGWLQPRYQLGSVLGVAKYGNNRVQQQVFQAKI</sequence>
<protein>
    <submittedName>
        <fullName evidence="1">Uncharacterized protein</fullName>
    </submittedName>
</protein>
<dbReference type="AlphaFoldDB" id="V6LPT5"/>
<organism evidence="1">
    <name type="scientific">Spironucleus salmonicida</name>
    <dbReference type="NCBI Taxonomy" id="348837"/>
    <lineage>
        <taxon>Eukaryota</taxon>
        <taxon>Metamonada</taxon>
        <taxon>Diplomonadida</taxon>
        <taxon>Hexamitidae</taxon>
        <taxon>Hexamitinae</taxon>
        <taxon>Spironucleus</taxon>
    </lineage>
</organism>